<evidence type="ECO:0000256" key="10">
    <source>
        <dbReference type="ARBA" id="ARBA00047899"/>
    </source>
</evidence>
<evidence type="ECO:0000313" key="15">
    <source>
        <dbReference type="Proteomes" id="UP000266841"/>
    </source>
</evidence>
<keyword evidence="6" id="KW-0547">Nucleotide-binding</keyword>
<sequence length="732" mass="80819">MAEDAATDPEVGTTVASPRASAWGTGTAVASDSATFADIMRLQEQESKSKQSSRGVSFSNQVVETEEERMLRLAIEASLKHSQVQEEPKKMPPSALRNVDSSNAVESESEEERMVRLAIEASLQDSCERKPSSLPTPSDATGSSSDGTIAAEHYDAKPPASSSDYAAPAASDEDESERLARELHEQEIAQLNETQTKNDSSVAASLELAMRLQREENALHSRSQLADASRLKREEMCHGRGGNVSVSMVSRSEFERMKSGIDGCSSIVDQRKHEEVGMGRLLKGDIPDGGVPYSSATADDDLDQYYYYDYDKAGGAAALEADDMLDDEVDGFRMNSQSSSKWSRFDKDRFIGPDGELRTKHDVEVKHRANAANLLGSHGSKLEHAGSSKAKATLSDRAYNAYKRAETRQQGMKKGVARGGTGRAEDPSSKTRGGGMDGNVRLEIAAAINSGIINHCNGAGKEAVVYHADAGDLNVGSSHDVAVKVFKRIAEFKGRGAYVDSDPRYHKQAFKTQDGRHQVVLWAEKEHRNLIRASRAGCRVPQPLHHKENVLFMRFLGDNGWPSPQLREIEIKLGSKKWTVFYCQILVQMRRLVHADLSEYNILVCPTYQTAKGEPKPISDRTDDDEALQTVIIDFGQAVEVNHSQADAWLRRDIETIHKFFTKKGIKVFASEEAEEYILEEVNELPDDNNDDSNQIESPKGDDEPAKEWRHLKAGLIDEEEMELLISKLGRC</sequence>
<evidence type="ECO:0000256" key="4">
    <source>
        <dbReference type="ARBA" id="ARBA00022679"/>
    </source>
</evidence>
<reference evidence="14 15" key="1">
    <citation type="journal article" date="2012" name="Genome Biol.">
        <title>Genome and low-iron response of an oceanic diatom adapted to chronic iron limitation.</title>
        <authorList>
            <person name="Lommer M."/>
            <person name="Specht M."/>
            <person name="Roy A.S."/>
            <person name="Kraemer L."/>
            <person name="Andreson R."/>
            <person name="Gutowska M.A."/>
            <person name="Wolf J."/>
            <person name="Bergner S.V."/>
            <person name="Schilhabel M.B."/>
            <person name="Klostermeier U.C."/>
            <person name="Beiko R.G."/>
            <person name="Rosenstiel P."/>
            <person name="Hippler M."/>
            <person name="Laroche J."/>
        </authorList>
    </citation>
    <scope>NUCLEOTIDE SEQUENCE [LARGE SCALE GENOMIC DNA]</scope>
    <source>
        <strain evidence="14 15">CCMP1005</strain>
    </source>
</reference>
<comment type="similarity">
    <text evidence="1">Belongs to the protein kinase superfamily. RIO-type Ser/Thr kinase family.</text>
</comment>
<evidence type="ECO:0000313" key="14">
    <source>
        <dbReference type="EMBL" id="EJK51310.1"/>
    </source>
</evidence>
<comment type="catalytic activity">
    <reaction evidence="11">
        <text>L-seryl-[protein] + ATP = O-phospho-L-seryl-[protein] + ADP + H(+)</text>
        <dbReference type="Rhea" id="RHEA:17989"/>
        <dbReference type="Rhea" id="RHEA-COMP:9863"/>
        <dbReference type="Rhea" id="RHEA-COMP:11604"/>
        <dbReference type="ChEBI" id="CHEBI:15378"/>
        <dbReference type="ChEBI" id="CHEBI:29999"/>
        <dbReference type="ChEBI" id="CHEBI:30616"/>
        <dbReference type="ChEBI" id="CHEBI:83421"/>
        <dbReference type="ChEBI" id="CHEBI:456216"/>
        <dbReference type="EC" id="2.7.11.1"/>
    </reaction>
</comment>
<evidence type="ECO:0000256" key="7">
    <source>
        <dbReference type="ARBA" id="ARBA00022777"/>
    </source>
</evidence>
<evidence type="ECO:0000256" key="9">
    <source>
        <dbReference type="ARBA" id="ARBA00022842"/>
    </source>
</evidence>
<evidence type="ECO:0000256" key="11">
    <source>
        <dbReference type="ARBA" id="ARBA00048679"/>
    </source>
</evidence>
<dbReference type="InterPro" id="IPR051272">
    <property type="entry name" value="RIO-type_Ser/Thr_kinase"/>
</dbReference>
<comment type="caution">
    <text evidence="14">The sequence shown here is derived from an EMBL/GenBank/DDBJ whole genome shotgun (WGS) entry which is preliminary data.</text>
</comment>
<protein>
    <recommendedName>
        <fullName evidence="2">non-specific serine/threonine protein kinase</fullName>
        <ecNumber evidence="2">2.7.11.1</ecNumber>
    </recommendedName>
</protein>
<dbReference type="PROSITE" id="PS01245">
    <property type="entry name" value="RIO1"/>
    <property type="match status" value="1"/>
</dbReference>
<evidence type="ECO:0000256" key="12">
    <source>
        <dbReference type="SAM" id="MobiDB-lite"/>
    </source>
</evidence>
<dbReference type="OrthoDB" id="205248at2759"/>
<dbReference type="Gene3D" id="3.30.200.20">
    <property type="entry name" value="Phosphorylase Kinase, domain 1"/>
    <property type="match status" value="1"/>
</dbReference>
<dbReference type="AlphaFoldDB" id="K0RDN1"/>
<keyword evidence="3" id="KW-0723">Serine/threonine-protein kinase</keyword>
<dbReference type="Gene3D" id="1.10.510.10">
    <property type="entry name" value="Transferase(Phosphotransferase) domain 1"/>
    <property type="match status" value="1"/>
</dbReference>
<keyword evidence="9" id="KW-0460">Magnesium</keyword>
<dbReference type="PANTHER" id="PTHR45723">
    <property type="entry name" value="SERINE/THREONINE-PROTEIN KINASE RIO1"/>
    <property type="match status" value="1"/>
</dbReference>
<dbReference type="Pfam" id="PF01163">
    <property type="entry name" value="RIO1"/>
    <property type="match status" value="2"/>
</dbReference>
<dbReference type="OMA" id="ESTIMAH"/>
<keyword evidence="8" id="KW-0067">ATP-binding</keyword>
<feature type="compositionally biased region" description="Low complexity" evidence="12">
    <location>
        <begin position="158"/>
        <end position="170"/>
    </location>
</feature>
<dbReference type="GO" id="GO:0005524">
    <property type="term" value="F:ATP binding"/>
    <property type="evidence" value="ECO:0007669"/>
    <property type="project" value="UniProtKB-KW"/>
</dbReference>
<evidence type="ECO:0000256" key="3">
    <source>
        <dbReference type="ARBA" id="ARBA00022527"/>
    </source>
</evidence>
<evidence type="ECO:0000256" key="6">
    <source>
        <dbReference type="ARBA" id="ARBA00022741"/>
    </source>
</evidence>
<name>K0RDN1_THAOC</name>
<feature type="region of interest" description="Disordered" evidence="12">
    <location>
        <begin position="1"/>
        <end position="29"/>
    </location>
</feature>
<organism evidence="14 15">
    <name type="scientific">Thalassiosira oceanica</name>
    <name type="common">Marine diatom</name>
    <dbReference type="NCBI Taxonomy" id="159749"/>
    <lineage>
        <taxon>Eukaryota</taxon>
        <taxon>Sar</taxon>
        <taxon>Stramenopiles</taxon>
        <taxon>Ochrophyta</taxon>
        <taxon>Bacillariophyta</taxon>
        <taxon>Coscinodiscophyceae</taxon>
        <taxon>Thalassiosirophycidae</taxon>
        <taxon>Thalassiosirales</taxon>
        <taxon>Thalassiosiraceae</taxon>
        <taxon>Thalassiosira</taxon>
    </lineage>
</organism>
<gene>
    <name evidence="14" type="ORF">THAOC_29527</name>
</gene>
<dbReference type="SUPFAM" id="SSF56112">
    <property type="entry name" value="Protein kinase-like (PK-like)"/>
    <property type="match status" value="1"/>
</dbReference>
<feature type="region of interest" description="Disordered" evidence="12">
    <location>
        <begin position="405"/>
        <end position="437"/>
    </location>
</feature>
<feature type="region of interest" description="Disordered" evidence="12">
    <location>
        <begin position="44"/>
        <end position="65"/>
    </location>
</feature>
<dbReference type="InterPro" id="IPR011009">
    <property type="entry name" value="Kinase-like_dom_sf"/>
</dbReference>
<feature type="region of interest" description="Disordered" evidence="12">
    <location>
        <begin position="683"/>
        <end position="707"/>
    </location>
</feature>
<comment type="catalytic activity">
    <reaction evidence="10">
        <text>L-threonyl-[protein] + ATP = O-phospho-L-threonyl-[protein] + ADP + H(+)</text>
        <dbReference type="Rhea" id="RHEA:46608"/>
        <dbReference type="Rhea" id="RHEA-COMP:11060"/>
        <dbReference type="Rhea" id="RHEA-COMP:11605"/>
        <dbReference type="ChEBI" id="CHEBI:15378"/>
        <dbReference type="ChEBI" id="CHEBI:30013"/>
        <dbReference type="ChEBI" id="CHEBI:30616"/>
        <dbReference type="ChEBI" id="CHEBI:61977"/>
        <dbReference type="ChEBI" id="CHEBI:456216"/>
        <dbReference type="EC" id="2.7.11.1"/>
    </reaction>
</comment>
<dbReference type="SMART" id="SM00090">
    <property type="entry name" value="RIO"/>
    <property type="match status" value="1"/>
</dbReference>
<feature type="region of interest" description="Disordered" evidence="12">
    <location>
        <begin position="79"/>
        <end position="179"/>
    </location>
</feature>
<evidence type="ECO:0000256" key="1">
    <source>
        <dbReference type="ARBA" id="ARBA00009196"/>
    </source>
</evidence>
<dbReference type="GO" id="GO:0004674">
    <property type="term" value="F:protein serine/threonine kinase activity"/>
    <property type="evidence" value="ECO:0007669"/>
    <property type="project" value="UniProtKB-KW"/>
</dbReference>
<dbReference type="InterPro" id="IPR018934">
    <property type="entry name" value="RIO_dom"/>
</dbReference>
<keyword evidence="5" id="KW-0479">Metal-binding</keyword>
<dbReference type="Proteomes" id="UP000266841">
    <property type="component" value="Unassembled WGS sequence"/>
</dbReference>
<dbReference type="EC" id="2.7.11.1" evidence="2"/>
<dbReference type="InterPro" id="IPR000687">
    <property type="entry name" value="RIO_kinase"/>
</dbReference>
<feature type="domain" description="RIO kinase" evidence="13">
    <location>
        <begin position="425"/>
        <end position="680"/>
    </location>
</feature>
<evidence type="ECO:0000259" key="13">
    <source>
        <dbReference type="SMART" id="SM00090"/>
    </source>
</evidence>
<accession>K0RDN1</accession>
<dbReference type="eggNOG" id="KOG2270">
    <property type="taxonomic scope" value="Eukaryota"/>
</dbReference>
<feature type="compositionally biased region" description="Polar residues" evidence="12">
    <location>
        <begin position="54"/>
        <end position="63"/>
    </location>
</feature>
<dbReference type="InterPro" id="IPR018935">
    <property type="entry name" value="RIO_kinase_CS"/>
</dbReference>
<keyword evidence="15" id="KW-1185">Reference proteome</keyword>
<keyword evidence="4" id="KW-0808">Transferase</keyword>
<feature type="compositionally biased region" description="Polar residues" evidence="12">
    <location>
        <begin position="133"/>
        <end position="147"/>
    </location>
</feature>
<proteinExistence type="inferred from homology"/>
<dbReference type="EMBL" id="AGNL01041873">
    <property type="protein sequence ID" value="EJK51310.1"/>
    <property type="molecule type" value="Genomic_DNA"/>
</dbReference>
<evidence type="ECO:0000256" key="5">
    <source>
        <dbReference type="ARBA" id="ARBA00022723"/>
    </source>
</evidence>
<evidence type="ECO:0000256" key="8">
    <source>
        <dbReference type="ARBA" id="ARBA00022840"/>
    </source>
</evidence>
<dbReference type="Gene3D" id="6.10.140.100">
    <property type="match status" value="1"/>
</dbReference>
<evidence type="ECO:0000256" key="2">
    <source>
        <dbReference type="ARBA" id="ARBA00012513"/>
    </source>
</evidence>
<keyword evidence="7" id="KW-0418">Kinase</keyword>
<dbReference type="GO" id="GO:0046872">
    <property type="term" value="F:metal ion binding"/>
    <property type="evidence" value="ECO:0007669"/>
    <property type="project" value="UniProtKB-KW"/>
</dbReference>